<dbReference type="InterPro" id="IPR018490">
    <property type="entry name" value="cNMP-bd_dom_sf"/>
</dbReference>
<evidence type="ECO:0000313" key="2">
    <source>
        <dbReference type="EMBL" id="KAK3288838.1"/>
    </source>
</evidence>
<keyword evidence="3" id="KW-1185">Reference proteome</keyword>
<sequence length="178" mass="19431">MQGGHIAQQGFLHQVYSVGWYSKAVQQVPPCSVSVCSPDGVAGGVLTVTIFRAGTIEAWKLNSDGGTVRIVEKQRSQAGTKKESIWLKHGAEPSKEMPAEELERRLTEVQGRGGWGVTGESTFWNGFSQGELQLLASTMRVLWVPEKEHIFVKGEEADYFGVLLSGTATPIIEVSKRV</sequence>
<comment type="caution">
    <text evidence="2">The sequence shown here is derived from an EMBL/GenBank/DDBJ whole genome shotgun (WGS) entry which is preliminary data.</text>
</comment>
<protein>
    <recommendedName>
        <fullName evidence="1">Cyclic nucleotide-binding domain-containing protein</fullName>
    </recommendedName>
</protein>
<dbReference type="Proteomes" id="UP001190700">
    <property type="component" value="Unassembled WGS sequence"/>
</dbReference>
<reference evidence="2 3" key="1">
    <citation type="journal article" date="2015" name="Genome Biol. Evol.">
        <title>Comparative Genomics of a Bacterivorous Green Alga Reveals Evolutionary Causalities and Consequences of Phago-Mixotrophic Mode of Nutrition.</title>
        <authorList>
            <person name="Burns J.A."/>
            <person name="Paasch A."/>
            <person name="Narechania A."/>
            <person name="Kim E."/>
        </authorList>
    </citation>
    <scope>NUCLEOTIDE SEQUENCE [LARGE SCALE GENOMIC DNA]</scope>
    <source>
        <strain evidence="2 3">PLY_AMNH</strain>
    </source>
</reference>
<dbReference type="InterPro" id="IPR000595">
    <property type="entry name" value="cNMP-bd_dom"/>
</dbReference>
<accession>A0AAE0H2S4</accession>
<gene>
    <name evidence="2" type="ORF">CYMTET_3702</name>
</gene>
<evidence type="ECO:0000259" key="1">
    <source>
        <dbReference type="PROSITE" id="PS50042"/>
    </source>
</evidence>
<dbReference type="EMBL" id="LGRX02000343">
    <property type="protein sequence ID" value="KAK3288838.1"/>
    <property type="molecule type" value="Genomic_DNA"/>
</dbReference>
<dbReference type="InterPro" id="IPR014710">
    <property type="entry name" value="RmlC-like_jellyroll"/>
</dbReference>
<dbReference type="Gene3D" id="2.60.120.10">
    <property type="entry name" value="Jelly Rolls"/>
    <property type="match status" value="1"/>
</dbReference>
<feature type="domain" description="Cyclic nucleotide-binding" evidence="1">
    <location>
        <begin position="123"/>
        <end position="168"/>
    </location>
</feature>
<dbReference type="SUPFAM" id="SSF51206">
    <property type="entry name" value="cAMP-binding domain-like"/>
    <property type="match status" value="1"/>
</dbReference>
<dbReference type="PROSITE" id="PS50042">
    <property type="entry name" value="CNMP_BINDING_3"/>
    <property type="match status" value="1"/>
</dbReference>
<proteinExistence type="predicted"/>
<evidence type="ECO:0000313" key="3">
    <source>
        <dbReference type="Proteomes" id="UP001190700"/>
    </source>
</evidence>
<dbReference type="AlphaFoldDB" id="A0AAE0H2S4"/>
<organism evidence="2 3">
    <name type="scientific">Cymbomonas tetramitiformis</name>
    <dbReference type="NCBI Taxonomy" id="36881"/>
    <lineage>
        <taxon>Eukaryota</taxon>
        <taxon>Viridiplantae</taxon>
        <taxon>Chlorophyta</taxon>
        <taxon>Pyramimonadophyceae</taxon>
        <taxon>Pyramimonadales</taxon>
        <taxon>Pyramimonadaceae</taxon>
        <taxon>Cymbomonas</taxon>
    </lineage>
</organism>
<name>A0AAE0H2S4_9CHLO</name>